<proteinExistence type="predicted"/>
<keyword evidence="1" id="KW-1133">Transmembrane helix</keyword>
<gene>
    <name evidence="2" type="ORF">EVEC_LOCUS4392</name>
</gene>
<organism evidence="4">
    <name type="scientific">Enterobius vermicularis</name>
    <name type="common">Human pinworm</name>
    <dbReference type="NCBI Taxonomy" id="51028"/>
    <lineage>
        <taxon>Eukaryota</taxon>
        <taxon>Metazoa</taxon>
        <taxon>Ecdysozoa</taxon>
        <taxon>Nematoda</taxon>
        <taxon>Chromadorea</taxon>
        <taxon>Rhabditida</taxon>
        <taxon>Spirurina</taxon>
        <taxon>Oxyuridomorpha</taxon>
        <taxon>Oxyuroidea</taxon>
        <taxon>Oxyuridae</taxon>
        <taxon>Enterobius</taxon>
    </lineage>
</organism>
<evidence type="ECO:0000256" key="1">
    <source>
        <dbReference type="SAM" id="Phobius"/>
    </source>
</evidence>
<keyword evidence="3" id="KW-1185">Reference proteome</keyword>
<evidence type="ECO:0000313" key="2">
    <source>
        <dbReference type="EMBL" id="VDD89641.1"/>
    </source>
</evidence>
<feature type="transmembrane region" description="Helical" evidence="1">
    <location>
        <begin position="116"/>
        <end position="135"/>
    </location>
</feature>
<keyword evidence="1" id="KW-0472">Membrane</keyword>
<evidence type="ECO:0000313" key="3">
    <source>
        <dbReference type="Proteomes" id="UP000274131"/>
    </source>
</evidence>
<reference evidence="2 3" key="2">
    <citation type="submission" date="2018-10" db="EMBL/GenBank/DDBJ databases">
        <authorList>
            <consortium name="Pathogen Informatics"/>
        </authorList>
    </citation>
    <scope>NUCLEOTIDE SEQUENCE [LARGE SCALE GENOMIC DNA]</scope>
</reference>
<feature type="transmembrane region" description="Helical" evidence="1">
    <location>
        <begin position="44"/>
        <end position="71"/>
    </location>
</feature>
<dbReference type="WBParaSite" id="EVEC_0000468401-mRNA-1">
    <property type="protein sequence ID" value="EVEC_0000468401-mRNA-1"/>
    <property type="gene ID" value="EVEC_0000468401"/>
</dbReference>
<protein>
    <submittedName>
        <fullName evidence="4">MARVEL domain-containing protein</fullName>
    </submittedName>
</protein>
<feature type="transmembrane region" description="Helical" evidence="1">
    <location>
        <begin position="83"/>
        <end position="104"/>
    </location>
</feature>
<dbReference type="InterPro" id="IPR019396">
    <property type="entry name" value="TM_Fragile-X-F-assoc"/>
</dbReference>
<dbReference type="EMBL" id="UXUI01007844">
    <property type="protein sequence ID" value="VDD89641.1"/>
    <property type="molecule type" value="Genomic_DNA"/>
</dbReference>
<keyword evidence="1" id="KW-0812">Transmembrane</keyword>
<dbReference type="OrthoDB" id="6234541at2759"/>
<evidence type="ECO:0000313" key="4">
    <source>
        <dbReference type="WBParaSite" id="EVEC_0000468401-mRNA-1"/>
    </source>
</evidence>
<sequence length="141" mass="16234">MLSMPEIIRWLNISIFEIWQQCIGILLATILLTLKLEFYPNISYWHVFIPLFGATALNAYFLFIVSVRTVVEESDYKAPLVRFWLSYIRIASIACFEVLLAYKINGDLELGEVTAHSSYGVIFLPVWILMGALCFQACRML</sequence>
<dbReference type="PANTHER" id="PTHR13568:SF9">
    <property type="entry name" value="TRANSMEMBRANE PROTEIN 203"/>
    <property type="match status" value="1"/>
</dbReference>
<dbReference type="PANTHER" id="PTHR13568">
    <property type="entry name" value="FAM11A, B PROTEIN"/>
    <property type="match status" value="1"/>
</dbReference>
<feature type="transmembrane region" description="Helical" evidence="1">
    <location>
        <begin position="7"/>
        <end position="32"/>
    </location>
</feature>
<accession>A0A0N4V3P3</accession>
<dbReference type="AlphaFoldDB" id="A0A0N4V3P3"/>
<dbReference type="Proteomes" id="UP000274131">
    <property type="component" value="Unassembled WGS sequence"/>
</dbReference>
<reference evidence="4" key="1">
    <citation type="submission" date="2017-02" db="UniProtKB">
        <authorList>
            <consortium name="WormBaseParasite"/>
        </authorList>
    </citation>
    <scope>IDENTIFICATION</scope>
</reference>
<dbReference type="STRING" id="51028.A0A0N4V3P3"/>
<name>A0A0N4V3P3_ENTVE</name>
<dbReference type="GO" id="GO:0005783">
    <property type="term" value="C:endoplasmic reticulum"/>
    <property type="evidence" value="ECO:0007669"/>
    <property type="project" value="TreeGrafter"/>
</dbReference>
<dbReference type="GO" id="GO:0006874">
    <property type="term" value="P:intracellular calcium ion homeostasis"/>
    <property type="evidence" value="ECO:0007669"/>
    <property type="project" value="TreeGrafter"/>
</dbReference>